<gene>
    <name evidence="2" type="ORF">SAMN06295937_103316</name>
</gene>
<dbReference type="RefSeq" id="WP_079639925.1">
    <property type="nucleotide sequence ID" value="NZ_FUYP01000033.1"/>
</dbReference>
<keyword evidence="1" id="KW-0732">Signal</keyword>
<evidence type="ECO:0000313" key="3">
    <source>
        <dbReference type="Proteomes" id="UP000190044"/>
    </source>
</evidence>
<dbReference type="Proteomes" id="UP000190044">
    <property type="component" value="Unassembled WGS sequence"/>
</dbReference>
<keyword evidence="3" id="KW-1185">Reference proteome</keyword>
<sequence>MQKSALAKRLAIGLSAIATLSASCAQAQSNEEKLRSMAQFYGIATYALGANEKCDLLDAGEYRAMVVLRDALSGDLSRATTKEAFASLSHTANAQREWKGCLPRATHGKQWGWVDQARLMGHALQAAPAAMTGDPGECAMDDYRIRLPRADWIIAATMAARDHGGSDRASFEGLQKMFAGLIDADCARGSMSRLLQTGFDALWQAENNAKAGEGTSPGSSLAGKYERVVAAKELGAWRLRHGPFTGSLLRDGLNAYRLKQRGDANTAFIHLTSVALFGGPSGRLLFSQKGGWTIRLAGNAAAVQLRLSDGTAIPLTKLSGSGSVGLGSSRFDMPKASLATLAGKPDATKVQLAWQNDDGKWTFFHGLGKKSQVQTFTLGQLRDAIAWATVPRAMKEETGS</sequence>
<name>A0A1T5FDQ0_9SPHN</name>
<feature type="signal peptide" evidence="1">
    <location>
        <begin position="1"/>
        <end position="27"/>
    </location>
</feature>
<evidence type="ECO:0000256" key="1">
    <source>
        <dbReference type="SAM" id="SignalP"/>
    </source>
</evidence>
<reference evidence="3" key="1">
    <citation type="submission" date="2017-02" db="EMBL/GenBank/DDBJ databases">
        <authorList>
            <person name="Varghese N."/>
            <person name="Submissions S."/>
        </authorList>
    </citation>
    <scope>NUCLEOTIDE SEQUENCE [LARGE SCALE GENOMIC DNA]</scope>
    <source>
        <strain evidence="3">R11H</strain>
    </source>
</reference>
<dbReference type="AlphaFoldDB" id="A0A1T5FDQ0"/>
<evidence type="ECO:0000313" key="2">
    <source>
        <dbReference type="EMBL" id="SKB94301.1"/>
    </source>
</evidence>
<proteinExistence type="predicted"/>
<feature type="chain" id="PRO_5012029872" evidence="1">
    <location>
        <begin position="28"/>
        <end position="400"/>
    </location>
</feature>
<protein>
    <submittedName>
        <fullName evidence="2">Uncharacterized protein</fullName>
    </submittedName>
</protein>
<organism evidence="2 3">
    <name type="scientific">Sphingopyxis flava</name>
    <dbReference type="NCBI Taxonomy" id="1507287"/>
    <lineage>
        <taxon>Bacteria</taxon>
        <taxon>Pseudomonadati</taxon>
        <taxon>Pseudomonadota</taxon>
        <taxon>Alphaproteobacteria</taxon>
        <taxon>Sphingomonadales</taxon>
        <taxon>Sphingomonadaceae</taxon>
        <taxon>Sphingopyxis</taxon>
    </lineage>
</organism>
<dbReference type="EMBL" id="FUYP01000033">
    <property type="protein sequence ID" value="SKB94301.1"/>
    <property type="molecule type" value="Genomic_DNA"/>
</dbReference>
<dbReference type="PROSITE" id="PS51257">
    <property type="entry name" value="PROKAR_LIPOPROTEIN"/>
    <property type="match status" value="1"/>
</dbReference>
<accession>A0A1T5FDQ0</accession>